<gene>
    <name evidence="1" type="ORF">NDI38_25970</name>
</gene>
<organism evidence="1 2">
    <name type="scientific">Stenomitos frigidus AS-A4</name>
    <dbReference type="NCBI Taxonomy" id="2933935"/>
    <lineage>
        <taxon>Bacteria</taxon>
        <taxon>Bacillati</taxon>
        <taxon>Cyanobacteriota</taxon>
        <taxon>Cyanophyceae</taxon>
        <taxon>Leptolyngbyales</taxon>
        <taxon>Leptolyngbyaceae</taxon>
        <taxon>Stenomitos</taxon>
    </lineage>
</organism>
<evidence type="ECO:0000313" key="1">
    <source>
        <dbReference type="EMBL" id="MEP1061823.1"/>
    </source>
</evidence>
<comment type="caution">
    <text evidence="1">The sequence shown here is derived from an EMBL/GenBank/DDBJ whole genome shotgun (WGS) entry which is preliminary data.</text>
</comment>
<evidence type="ECO:0000313" key="2">
    <source>
        <dbReference type="Proteomes" id="UP001476950"/>
    </source>
</evidence>
<name>A0ABV0KRF8_9CYAN</name>
<reference evidence="1 2" key="1">
    <citation type="submission" date="2022-04" db="EMBL/GenBank/DDBJ databases">
        <title>Positive selection, recombination, and allopatry shape intraspecific diversity of widespread and dominant cyanobacteria.</title>
        <authorList>
            <person name="Wei J."/>
            <person name="Shu W."/>
            <person name="Hu C."/>
        </authorList>
    </citation>
    <scope>NUCLEOTIDE SEQUENCE [LARGE SCALE GENOMIC DNA]</scope>
    <source>
        <strain evidence="1 2">AS-A4</strain>
    </source>
</reference>
<keyword evidence="2" id="KW-1185">Reference proteome</keyword>
<proteinExistence type="predicted"/>
<dbReference type="RefSeq" id="WP_190448564.1">
    <property type="nucleotide sequence ID" value="NZ_JAMPLM010000045.1"/>
</dbReference>
<sequence length="101" mass="11442">MQTALEEWRREPVELKCPACGSKKIGTRPTLTGKYPRFCPICKHYFDQPDNFVCDCAAPGSQSKCHDCPNFRKLLIAVKTKAETLQSHSLEELQNQVDLDS</sequence>
<dbReference type="EMBL" id="JAMPLM010000045">
    <property type="protein sequence ID" value="MEP1061823.1"/>
    <property type="molecule type" value="Genomic_DNA"/>
</dbReference>
<dbReference type="Proteomes" id="UP001476950">
    <property type="component" value="Unassembled WGS sequence"/>
</dbReference>
<accession>A0ABV0KRF8</accession>
<protein>
    <submittedName>
        <fullName evidence="1">Uncharacterized protein</fullName>
    </submittedName>
</protein>